<keyword evidence="1" id="KW-0175">Coiled coil</keyword>
<feature type="compositionally biased region" description="Low complexity" evidence="2">
    <location>
        <begin position="879"/>
        <end position="894"/>
    </location>
</feature>
<evidence type="ECO:0000313" key="3">
    <source>
        <dbReference type="Ensembl" id="ENSGMOP00000048023.1"/>
    </source>
</evidence>
<feature type="compositionally biased region" description="Basic and acidic residues" evidence="2">
    <location>
        <begin position="939"/>
        <end position="957"/>
    </location>
</feature>
<reference evidence="3" key="1">
    <citation type="submission" date="2025-08" db="UniProtKB">
        <authorList>
            <consortium name="Ensembl"/>
        </authorList>
    </citation>
    <scope>IDENTIFICATION</scope>
</reference>
<protein>
    <recommendedName>
        <fullName evidence="5">Chorein N-terminal domain-containing protein</fullName>
    </recommendedName>
</protein>
<organism evidence="3 4">
    <name type="scientific">Gadus morhua</name>
    <name type="common">Atlantic cod</name>
    <dbReference type="NCBI Taxonomy" id="8049"/>
    <lineage>
        <taxon>Eukaryota</taxon>
        <taxon>Metazoa</taxon>
        <taxon>Chordata</taxon>
        <taxon>Craniata</taxon>
        <taxon>Vertebrata</taxon>
        <taxon>Euteleostomi</taxon>
        <taxon>Actinopterygii</taxon>
        <taxon>Neopterygii</taxon>
        <taxon>Teleostei</taxon>
        <taxon>Neoteleostei</taxon>
        <taxon>Acanthomorphata</taxon>
        <taxon>Zeiogadaria</taxon>
        <taxon>Gadariae</taxon>
        <taxon>Gadiformes</taxon>
        <taxon>Gadoidei</taxon>
        <taxon>Gadidae</taxon>
        <taxon>Gadus</taxon>
    </lineage>
</organism>
<evidence type="ECO:0000256" key="1">
    <source>
        <dbReference type="SAM" id="Coils"/>
    </source>
</evidence>
<feature type="compositionally biased region" description="Polar residues" evidence="2">
    <location>
        <begin position="407"/>
        <end position="416"/>
    </location>
</feature>
<dbReference type="PANTHER" id="PTHR22774:SF17">
    <property type="entry name" value="BRIDGE-LIKE LIPID TRANSFER PROTEIN FAMILY MEMBER 3B"/>
    <property type="match status" value="1"/>
</dbReference>
<dbReference type="PANTHER" id="PTHR22774">
    <property type="entry name" value="CHOREIN N-TERMINAL DOMAIN-CONTAINING PROTEIN"/>
    <property type="match status" value="1"/>
</dbReference>
<evidence type="ECO:0000313" key="4">
    <source>
        <dbReference type="Proteomes" id="UP000694546"/>
    </source>
</evidence>
<sequence length="1361" mass="147858">MVCVCVCVCVGRFAKNLSPDKINLSTLKGEGQLTNLELDEEVLQSLLDLPTWLAINRVGCNKATIRIPWTKLKTHPISLTLDKVVMEMSTCDEPRPPNGPSPIATASGQSEYGFAEKVVEGMSLSINSIVVRISAKAFNASFELSQLQVYSVNTSWSLSDLRFTRITDPQRGEILTFKEISWQMIRIEADAIQSAEHEMLSAPIRLITNQSKIRVTLKRRMKDCYVVASKLVLILDDLLWVLTDSQLKAMVQYAKSLSEAMERSAQQRKSMASEEQVGSSPPPTQQVRTAASSAAADQTASMARLFSAYDVCETSHHLQITHLDLHICDDTHSPDKGHNKRLTGGAMQLSFSLITLDYYPLHRAGDSCLHWMHYSEATKAREGWARSLLDEFKVNVELLKGVVRDQQGPSAAQGSPQHGKISTGSTSFSPPPPQSPKTQLMSSSVVLRMADFCIYQVSTADQRRSSPKAMVSCNKKTLYLPPEMPAVHVEFTEYYFPDGKDYPIPCPNLYVQLNALQLVLDPGSLVWLNLFALDLRQSLEQFMDLYKLDASQKPDEHVDIKVDGLMLKLVVPTERDASYPPDLPRSVSVQTSEMVATNTRHHPSCGRTHLQALLTAFQQEAFFCSSSGHAFPRGGPSPSDQGPSFDLLHPAFWRHAQERDTPLNGVYAGTGGPAALSGHALRPAAAADVWALHFAQFWVDYEGKGRRPQPFVDSFPLAVWACQPGGAPPPRPEASLSRSGSEEALGRLQRKRLLKEYYSTEGGAEPGAGPAPPPSNGLQEPRDPTSADVHVLVHVQKHLSAQVSHRQYMFLMRLQRSLKALQQTLQTDLEAMGSKRDRKDHPPGDPDPRLFGVCLGLLLRSAEVALLLQPVAPQGGGSSSSLGSELSPSESRGTLGPGSDGGGGEACGVDQMLCGGAPEGGGTAPLLLPTAARPAPTDPQRRKASLEERGQGGRSFDDGGVADGLTGGEEQDPLDPTPKMPQSYCIHYDVFCAFACVCSGRLMKERSQSSFSVSYKTVKKSPSLQSLDNISIDSYLMEDTDLERDDVSISGFKDTVSEQSTTESANEAAIGAEQEGGVSPDTVSAASQSIDEPTKDLVSVLVLKVEAVCGAVAVEGDSTAVALQVGQVRPSQLGNISLRQYLSNRSLGGGGPVEVEPPGPRGPPEVQARLESGPCAAARSPLAERSGFLQLRLHGYRGGFLSSTLQNLAHFLEDKSAPQVLPLEISVRDTHVDLKDDSARDNPSEPEPNPISVHVDRLLIHRRDDGSFSIGGNTDRQTVLRPLIDCPLSPVPETVGVFQGVAMATQTQAPPTFFLSLPPQMLVEENECLKVELSRAKMALAEAQMEKDSLLHQMRNLKMTS</sequence>
<reference evidence="3" key="2">
    <citation type="submission" date="2025-09" db="UniProtKB">
        <authorList>
            <consortium name="Ensembl"/>
        </authorList>
    </citation>
    <scope>IDENTIFICATION</scope>
</reference>
<keyword evidence="4" id="KW-1185">Reference proteome</keyword>
<feature type="coiled-coil region" evidence="1">
    <location>
        <begin position="1326"/>
        <end position="1360"/>
    </location>
</feature>
<dbReference type="Pfam" id="PF24917">
    <property type="entry name" value="BLTP3A_B"/>
    <property type="match status" value="2"/>
</dbReference>
<proteinExistence type="predicted"/>
<dbReference type="Proteomes" id="UP000694546">
    <property type="component" value="Chromosome 19"/>
</dbReference>
<feature type="region of interest" description="Disordered" evidence="2">
    <location>
        <begin position="406"/>
        <end position="440"/>
    </location>
</feature>
<feature type="compositionally biased region" description="Gly residues" evidence="2">
    <location>
        <begin position="895"/>
        <end position="906"/>
    </location>
</feature>
<feature type="region of interest" description="Disordered" evidence="2">
    <location>
        <begin position="873"/>
        <end position="978"/>
    </location>
</feature>
<accession>A0A8C5BID6</accession>
<feature type="region of interest" description="Disordered" evidence="2">
    <location>
        <begin position="723"/>
        <end position="745"/>
    </location>
</feature>
<dbReference type="GeneTree" id="ENSGT00600000084428"/>
<feature type="region of interest" description="Disordered" evidence="2">
    <location>
        <begin position="1147"/>
        <end position="1168"/>
    </location>
</feature>
<evidence type="ECO:0008006" key="5">
    <source>
        <dbReference type="Google" id="ProtNLM"/>
    </source>
</evidence>
<name>A0A8C5BID6_GADMO</name>
<dbReference type="InterPro" id="IPR026728">
    <property type="entry name" value="BLTP3A/B"/>
</dbReference>
<evidence type="ECO:0000256" key="2">
    <source>
        <dbReference type="SAM" id="MobiDB-lite"/>
    </source>
</evidence>
<feature type="compositionally biased region" description="Low complexity" evidence="2">
    <location>
        <begin position="924"/>
        <end position="935"/>
    </location>
</feature>
<feature type="region of interest" description="Disordered" evidence="2">
    <location>
        <begin position="760"/>
        <end position="785"/>
    </location>
</feature>
<feature type="region of interest" description="Disordered" evidence="2">
    <location>
        <begin position="1055"/>
        <end position="1089"/>
    </location>
</feature>
<dbReference type="OMA" id="STAEQCH"/>
<dbReference type="Ensembl" id="ENSGMOT00000046078.1">
    <property type="protein sequence ID" value="ENSGMOP00000048023.1"/>
    <property type="gene ID" value="ENSGMOG00000009349.2"/>
</dbReference>
<feature type="region of interest" description="Disordered" evidence="2">
    <location>
        <begin position="264"/>
        <end position="293"/>
    </location>
</feature>